<dbReference type="GO" id="GO:0020037">
    <property type="term" value="F:heme binding"/>
    <property type="evidence" value="ECO:0007669"/>
    <property type="project" value="TreeGrafter"/>
</dbReference>
<dbReference type="Proteomes" id="UP000781932">
    <property type="component" value="Unassembled WGS sequence"/>
</dbReference>
<organism evidence="7 8">
    <name type="scientific">Colletotrichum karsti</name>
    <dbReference type="NCBI Taxonomy" id="1095194"/>
    <lineage>
        <taxon>Eukaryota</taxon>
        <taxon>Fungi</taxon>
        <taxon>Dikarya</taxon>
        <taxon>Ascomycota</taxon>
        <taxon>Pezizomycotina</taxon>
        <taxon>Sordariomycetes</taxon>
        <taxon>Hypocreomycetidae</taxon>
        <taxon>Glomerellales</taxon>
        <taxon>Glomerellaceae</taxon>
        <taxon>Colletotrichum</taxon>
        <taxon>Colletotrichum boninense species complex</taxon>
    </lineage>
</organism>
<dbReference type="InterPro" id="IPR001199">
    <property type="entry name" value="Cyt_B5-like_heme/steroid-bd"/>
</dbReference>
<evidence type="ECO:0000313" key="8">
    <source>
        <dbReference type="Proteomes" id="UP000781932"/>
    </source>
</evidence>
<dbReference type="PANTHER" id="PTHR19359">
    <property type="entry name" value="CYTOCHROME B5"/>
    <property type="match status" value="1"/>
</dbReference>
<dbReference type="AlphaFoldDB" id="A0A9P6LPW1"/>
<keyword evidence="2" id="KW-0479">Metal-binding</keyword>
<dbReference type="OrthoDB" id="10254945at2759"/>
<dbReference type="GO" id="GO:0046872">
    <property type="term" value="F:metal ion binding"/>
    <property type="evidence" value="ECO:0007669"/>
    <property type="project" value="UniProtKB-KW"/>
</dbReference>
<comment type="similarity">
    <text evidence="4">Belongs to the cytochrome b5 family.</text>
</comment>
<reference evidence="7" key="1">
    <citation type="submission" date="2020-03" db="EMBL/GenBank/DDBJ databases">
        <authorList>
            <person name="He L."/>
        </authorList>
    </citation>
    <scope>NUCLEOTIDE SEQUENCE</scope>
    <source>
        <strain evidence="7">CkLH20</strain>
    </source>
</reference>
<dbReference type="GeneID" id="62156370"/>
<comment type="caution">
    <text evidence="7">The sequence shown here is derived from an EMBL/GenBank/DDBJ whole genome shotgun (WGS) entry which is preliminary data.</text>
</comment>
<reference evidence="7" key="2">
    <citation type="submission" date="2020-11" db="EMBL/GenBank/DDBJ databases">
        <title>Whole genome sequencing of Colletotrichum sp.</title>
        <authorList>
            <person name="Li H."/>
        </authorList>
    </citation>
    <scope>NUCLEOTIDE SEQUENCE</scope>
    <source>
        <strain evidence="7">CkLH20</strain>
    </source>
</reference>
<dbReference type="Pfam" id="PF00173">
    <property type="entry name" value="Cyt-b5"/>
    <property type="match status" value="1"/>
</dbReference>
<evidence type="ECO:0000256" key="2">
    <source>
        <dbReference type="ARBA" id="ARBA00022723"/>
    </source>
</evidence>
<dbReference type="PROSITE" id="PS50255">
    <property type="entry name" value="CYTOCHROME_B5_2"/>
    <property type="match status" value="1"/>
</dbReference>
<dbReference type="SMART" id="SM01117">
    <property type="entry name" value="Cyt-b5"/>
    <property type="match status" value="2"/>
</dbReference>
<evidence type="ECO:0000256" key="4">
    <source>
        <dbReference type="ARBA" id="ARBA00038168"/>
    </source>
</evidence>
<dbReference type="PANTHER" id="PTHR19359:SF14">
    <property type="entry name" value="CYTOCHROME B5 A"/>
    <property type="match status" value="1"/>
</dbReference>
<keyword evidence="3" id="KW-0408">Iron</keyword>
<dbReference type="EMBL" id="JAATWM020000002">
    <property type="protein sequence ID" value="KAF9881430.1"/>
    <property type="molecule type" value="Genomic_DNA"/>
</dbReference>
<evidence type="ECO:0000256" key="1">
    <source>
        <dbReference type="ARBA" id="ARBA00022617"/>
    </source>
</evidence>
<protein>
    <recommendedName>
        <fullName evidence="6">Cytochrome b5 heme-binding domain-containing protein</fullName>
    </recommendedName>
</protein>
<dbReference type="Gene3D" id="3.10.120.10">
    <property type="entry name" value="Cytochrome b5-like heme/steroid binding domain"/>
    <property type="match status" value="1"/>
</dbReference>
<dbReference type="GO" id="GO:0016020">
    <property type="term" value="C:membrane"/>
    <property type="evidence" value="ECO:0007669"/>
    <property type="project" value="TreeGrafter"/>
</dbReference>
<gene>
    <name evidence="7" type="ORF">CkaCkLH20_00576</name>
</gene>
<evidence type="ECO:0000313" key="7">
    <source>
        <dbReference type="EMBL" id="KAF9881430.1"/>
    </source>
</evidence>
<dbReference type="InterPro" id="IPR036400">
    <property type="entry name" value="Cyt_B5-like_heme/steroid_sf"/>
</dbReference>
<keyword evidence="8" id="KW-1185">Reference proteome</keyword>
<dbReference type="SUPFAM" id="SSF55856">
    <property type="entry name" value="Cytochrome b5-like heme/steroid binding domain"/>
    <property type="match status" value="1"/>
</dbReference>
<accession>A0A9P6LPW1</accession>
<evidence type="ECO:0000259" key="6">
    <source>
        <dbReference type="PROSITE" id="PS50255"/>
    </source>
</evidence>
<feature type="region of interest" description="Disordered" evidence="5">
    <location>
        <begin position="1"/>
        <end position="27"/>
    </location>
</feature>
<feature type="domain" description="Cytochrome b5 heme-binding" evidence="6">
    <location>
        <begin position="835"/>
        <end position="918"/>
    </location>
</feature>
<dbReference type="InterPro" id="IPR050668">
    <property type="entry name" value="Cytochrome_b5"/>
</dbReference>
<evidence type="ECO:0000256" key="3">
    <source>
        <dbReference type="ARBA" id="ARBA00023004"/>
    </source>
</evidence>
<proteinExistence type="inferred from homology"/>
<name>A0A9P6LPW1_9PEZI</name>
<sequence>MDQNTPAYLHPKYPTADDFPSAEDPFPRPSPAELDELFVAETKQLLQLGGLRTFESIPLQALEGAATLPANDTIQVDESRWFNVFRREKWASYNLEIPGFGRKTLNIDDDVVWGRLSLAIEVANRMLEQALNHTWLASFLAENSIRAQHNVTTTVDERRHPNTTVFYVAPLSERRRGKMQVPVDELNRLSENIFWGFHHTDEFDGMLGKTFGNPYQFCTIQTRIVKGLFVRDTRGDPHGRQAACEVAVVMMHELMFFNDEKWGESGFSFEMNFFGTLLRNTWPSDSPRFAWQAIRGPQPCQTGRFQYYGGWSFEDPFIDDRRSIPASLPCKFSSQDFWDVQVNRYGPEGLRMDEAGVAVSRSKFVGNEWSAERAELVTGENGQAASGGLAENLWLVRSKLRILRPWYTPQYAMWFLTPFALTQLREGLGALTTPGWSVKHESDAWDAAKRMLYPLAHTDDLSQKTTDVSRFGMGRWFYRAVAWLALACLPVRHSVEEWTDQTVGEYPRRLERGRRFAGPEGLLEKVMDVGRDSKAKRRQRTIGPAQGPSHSRELCLFNAQRAFWKWRGGAVVCDELVREFETALKVVRTGLDRAPEDDTWLDCGFRMPEYEGFIRLPTGFEDLTWNDEKDADLPTWAVAMPVTAAGGQPARQQRVTYFTPGEIGDHQLLGDGKKWAICINGAPRNAEVFDISGYVPETWDTGLRNNAVVPKFRTNQPVGRYLHCEAFWLTKYQQMLREGPIGRAMLWRRREDVELDHGRDGRSRWIAMGKDVFDVTNLELPPDMLELQQLLTSKTKTPVLDAMERGYHHEHIFSNLRPYQIGWIKPEKTAKRRIDRIFTAEEVRWHAFRETGIYIIINNYVYDFTEYCDVHPGGKSIIEQYAGGNATEAWYRVHSSNDSVFGVDVHGTLKSLRIGRVVPEQEARQPLSSTQIRIRELIFGREQIDPDHKAFLENLQPHWGHDRTYAMCQQEPPSILKTLYEKRKYVSAKVVTPPNNMRLMSRTTLREMNGGEAIGMGGRRVGSKESWISDGEFVYNMTSFIRYSPANDITNYLKQWAGKYLGTSEDDGRAKTWLRENCRHRIIARYSRAEECNTCWKTEPRPIPLKPLNPPQVVTVPTVDLTDPETRAWWTGRQWGQLVWKGRKLEWDGRELDLDARELGW</sequence>
<keyword evidence="1" id="KW-0349">Heme</keyword>
<dbReference type="RefSeq" id="XP_038750891.1">
    <property type="nucleotide sequence ID" value="XM_038883296.1"/>
</dbReference>
<evidence type="ECO:0000256" key="5">
    <source>
        <dbReference type="SAM" id="MobiDB-lite"/>
    </source>
</evidence>